<feature type="domain" description="SDA1 C-terminal" evidence="4">
    <location>
        <begin position="192"/>
        <end position="238"/>
    </location>
</feature>
<comment type="caution">
    <text evidence="5">The sequence shown here is derived from an EMBL/GenBank/DDBJ whole genome shotgun (WGS) entry which is preliminary data.</text>
</comment>
<evidence type="ECO:0000313" key="6">
    <source>
        <dbReference type="Proteomes" id="UP001150925"/>
    </source>
</evidence>
<keyword evidence="1" id="KW-0539">Nucleus</keyword>
<dbReference type="GO" id="GO:0015031">
    <property type="term" value="P:protein transport"/>
    <property type="evidence" value="ECO:0007669"/>
    <property type="project" value="UniProtKB-KW"/>
</dbReference>
<feature type="compositionally biased region" description="Acidic residues" evidence="2">
    <location>
        <begin position="27"/>
        <end position="63"/>
    </location>
</feature>
<keyword evidence="6" id="KW-1185">Reference proteome</keyword>
<comment type="function">
    <text evidence="1">Required for 60S pre-ribosomal subunits export to the cytoplasm.</text>
</comment>
<dbReference type="GO" id="GO:0000055">
    <property type="term" value="P:ribosomal large subunit export from nucleus"/>
    <property type="evidence" value="ECO:0007669"/>
    <property type="project" value="UniProtKB-UniRule"/>
</dbReference>
<evidence type="ECO:0000256" key="1">
    <source>
        <dbReference type="RuleBase" id="RU365057"/>
    </source>
</evidence>
<feature type="region of interest" description="Disordered" evidence="2">
    <location>
        <begin position="163"/>
        <end position="204"/>
    </location>
</feature>
<dbReference type="Proteomes" id="UP001150925">
    <property type="component" value="Unassembled WGS sequence"/>
</dbReference>
<dbReference type="PANTHER" id="PTHR12730">
    <property type="entry name" value="HSDA/SDA1-RELATED"/>
    <property type="match status" value="1"/>
</dbReference>
<evidence type="ECO:0000256" key="2">
    <source>
        <dbReference type="SAM" id="MobiDB-lite"/>
    </source>
</evidence>
<keyword evidence="1" id="KW-0653">Protein transport</keyword>
<protein>
    <recommendedName>
        <fullName evidence="1">Protein SDA1</fullName>
    </recommendedName>
</protein>
<accession>A0A9W8AML5</accession>
<keyword evidence="1" id="KW-0690">Ribosome biogenesis</keyword>
<comment type="subcellular location">
    <subcellularLocation>
        <location evidence="1">Nucleus</location>
        <location evidence="1">Nucleolus</location>
    </subcellularLocation>
</comment>
<organism evidence="5 6">
    <name type="scientific">Dispira parvispora</name>
    <dbReference type="NCBI Taxonomy" id="1520584"/>
    <lineage>
        <taxon>Eukaryota</taxon>
        <taxon>Fungi</taxon>
        <taxon>Fungi incertae sedis</taxon>
        <taxon>Zoopagomycota</taxon>
        <taxon>Kickxellomycotina</taxon>
        <taxon>Dimargaritomycetes</taxon>
        <taxon>Dimargaritales</taxon>
        <taxon>Dimargaritaceae</taxon>
        <taxon>Dispira</taxon>
    </lineage>
</organism>
<feature type="compositionally biased region" description="Basic and acidic residues" evidence="2">
    <location>
        <begin position="163"/>
        <end position="178"/>
    </location>
</feature>
<dbReference type="AlphaFoldDB" id="A0A9W8AML5"/>
<reference evidence="5" key="1">
    <citation type="submission" date="2022-07" db="EMBL/GenBank/DDBJ databases">
        <title>Phylogenomic reconstructions and comparative analyses of Kickxellomycotina fungi.</title>
        <authorList>
            <person name="Reynolds N.K."/>
            <person name="Stajich J.E."/>
            <person name="Barry K."/>
            <person name="Grigoriev I.V."/>
            <person name="Crous P."/>
            <person name="Smith M.E."/>
        </authorList>
    </citation>
    <scope>NUCLEOTIDE SEQUENCE</scope>
    <source>
        <strain evidence="5">RSA 1196</strain>
    </source>
</reference>
<dbReference type="InterPro" id="IPR027312">
    <property type="entry name" value="Sda1"/>
</dbReference>
<gene>
    <name evidence="5" type="primary">SDA1_1</name>
    <name evidence="5" type="ORF">IWQ62_005221</name>
</gene>
<dbReference type="Pfam" id="PF05285">
    <property type="entry name" value="SDA1_dom"/>
    <property type="match status" value="1"/>
</dbReference>
<dbReference type="InterPro" id="IPR048292">
    <property type="entry name" value="SDA1_C"/>
</dbReference>
<dbReference type="EMBL" id="JANBPY010002055">
    <property type="protein sequence ID" value="KAJ1956812.1"/>
    <property type="molecule type" value="Genomic_DNA"/>
</dbReference>
<sequence length="240" mass="27313">DIVIAESDEEDEHDGSSKEGDTMWVTDSEDEASVASESEDEFASAVEDVDQSMDEGEEADSDEEKVGLENNQPDDSNELRPRIDQLRILTPQDFRMIDELKLKKKAMESVHGVKSRQSNLKRRMEAVSAGGNSVMAVNQEDLERVVDASEIIGDYRKKPKATYEERMESIQAGREGRPKFASSKRRKNEHASLSNSEKKKNKAYTMILHKKSVVLKNKVSLREKQRLLRGHIKRQKRKGH</sequence>
<evidence type="ECO:0000259" key="4">
    <source>
        <dbReference type="Pfam" id="PF21638"/>
    </source>
</evidence>
<feature type="region of interest" description="Disordered" evidence="2">
    <location>
        <begin position="1"/>
        <end position="84"/>
    </location>
</feature>
<keyword evidence="1" id="KW-0813">Transport</keyword>
<feature type="non-terminal residue" evidence="5">
    <location>
        <position position="1"/>
    </location>
</feature>
<dbReference type="PANTHER" id="PTHR12730:SF0">
    <property type="entry name" value="PROTEIN SDA1 HOMOLOG"/>
    <property type="match status" value="1"/>
</dbReference>
<evidence type="ECO:0000313" key="5">
    <source>
        <dbReference type="EMBL" id="KAJ1956812.1"/>
    </source>
</evidence>
<evidence type="ECO:0000259" key="3">
    <source>
        <dbReference type="Pfam" id="PF05285"/>
    </source>
</evidence>
<dbReference type="InterPro" id="IPR007949">
    <property type="entry name" value="SDA1_MD"/>
</dbReference>
<dbReference type="OrthoDB" id="2441571at2759"/>
<feature type="domain" description="SDA1 middle" evidence="3">
    <location>
        <begin position="7"/>
        <end position="173"/>
    </location>
</feature>
<comment type="similarity">
    <text evidence="1">Belongs to the SDA1 family.</text>
</comment>
<dbReference type="Pfam" id="PF21638">
    <property type="entry name" value="SDA1_C"/>
    <property type="match status" value="1"/>
</dbReference>
<name>A0A9W8AML5_9FUNG</name>
<dbReference type="GO" id="GO:0005730">
    <property type="term" value="C:nucleolus"/>
    <property type="evidence" value="ECO:0007669"/>
    <property type="project" value="UniProtKB-SubCell"/>
</dbReference>
<dbReference type="GO" id="GO:0042273">
    <property type="term" value="P:ribosomal large subunit biogenesis"/>
    <property type="evidence" value="ECO:0007669"/>
    <property type="project" value="UniProtKB-UniRule"/>
</dbReference>
<feature type="compositionally biased region" description="Acidic residues" evidence="2">
    <location>
        <begin position="1"/>
        <end position="13"/>
    </location>
</feature>
<proteinExistence type="inferred from homology"/>